<feature type="domain" description="STI1" evidence="3">
    <location>
        <begin position="275"/>
        <end position="314"/>
    </location>
</feature>
<sequence>MKSDNNEDFDDDEPPMLEEETVDNQLSEESLQDSSIMDEMLAVAQRAKEDKRKQQDKERNRKSFGQGLKKGFFNTTKTTRDDRLLIVKQQEEETTRDDTPFIFPEVQEAMKSMGQLDPKGAIRFELVRESTMTDAEWMNDRFFEKLSRNPKLAQALQNPSFSKAINEMQQDPRAAILKYQKDPAVSTMLRDFMEFLGNHFEEMGASAEVASSQKAFEPQQNSSVSKGLQFDGNQTASTASKAPAIVDLDETRRQAIAGMQRTPAEEKQVQHILKNPELLAALSDGNLMQRLHACQKSPGEFQRLAQDPVLGPKLRLLVQNNMVQFA</sequence>
<feature type="domain" description="STI1" evidence="3">
    <location>
        <begin position="139"/>
        <end position="178"/>
    </location>
</feature>
<comment type="caution">
    <text evidence="4">The sequence shown here is derived from an EMBL/GenBank/DDBJ whole genome shotgun (WGS) entry which is preliminary data.</text>
</comment>
<dbReference type="EMBL" id="JASMQC010000003">
    <property type="protein sequence ID" value="KAK1946421.1"/>
    <property type="molecule type" value="Genomic_DNA"/>
</dbReference>
<reference evidence="4" key="1">
    <citation type="submission" date="2023-08" db="EMBL/GenBank/DDBJ databases">
        <title>Reference Genome Resource for the Citrus Pathogen Phytophthora citrophthora.</title>
        <authorList>
            <person name="Moller H."/>
            <person name="Coetzee B."/>
            <person name="Rose L.J."/>
            <person name="Van Niekerk J.M."/>
        </authorList>
    </citation>
    <scope>NUCLEOTIDE SEQUENCE</scope>
    <source>
        <strain evidence="4">STE-U-9442</strain>
    </source>
</reference>
<evidence type="ECO:0000256" key="1">
    <source>
        <dbReference type="ARBA" id="ARBA00022737"/>
    </source>
</evidence>
<feature type="compositionally biased region" description="Acidic residues" evidence="2">
    <location>
        <begin position="1"/>
        <end position="22"/>
    </location>
</feature>
<dbReference type="Gene3D" id="1.10.260.100">
    <property type="match status" value="2"/>
</dbReference>
<feature type="region of interest" description="Disordered" evidence="2">
    <location>
        <begin position="1"/>
        <end position="73"/>
    </location>
</feature>
<dbReference type="InterPro" id="IPR006636">
    <property type="entry name" value="STI1_HS-bd"/>
</dbReference>
<dbReference type="Pfam" id="PF17830">
    <property type="entry name" value="STI1-HOP_DP"/>
    <property type="match status" value="1"/>
</dbReference>
<evidence type="ECO:0000313" key="5">
    <source>
        <dbReference type="Proteomes" id="UP001259832"/>
    </source>
</evidence>
<organism evidence="4 5">
    <name type="scientific">Phytophthora citrophthora</name>
    <dbReference type="NCBI Taxonomy" id="4793"/>
    <lineage>
        <taxon>Eukaryota</taxon>
        <taxon>Sar</taxon>
        <taxon>Stramenopiles</taxon>
        <taxon>Oomycota</taxon>
        <taxon>Peronosporomycetes</taxon>
        <taxon>Peronosporales</taxon>
        <taxon>Peronosporaceae</taxon>
        <taxon>Phytophthora</taxon>
    </lineage>
</organism>
<feature type="compositionally biased region" description="Basic and acidic residues" evidence="2">
    <location>
        <begin position="46"/>
        <end position="61"/>
    </location>
</feature>
<dbReference type="Proteomes" id="UP001259832">
    <property type="component" value="Unassembled WGS sequence"/>
</dbReference>
<feature type="compositionally biased region" description="Polar residues" evidence="2">
    <location>
        <begin position="23"/>
        <end position="35"/>
    </location>
</feature>
<gene>
    <name evidence="4" type="ORF">P3T76_001974</name>
</gene>
<accession>A0AAD9GXJ2</accession>
<evidence type="ECO:0000256" key="2">
    <source>
        <dbReference type="SAM" id="MobiDB-lite"/>
    </source>
</evidence>
<name>A0AAD9GXJ2_9STRA</name>
<proteinExistence type="predicted"/>
<dbReference type="SMART" id="SM00727">
    <property type="entry name" value="STI1"/>
    <property type="match status" value="2"/>
</dbReference>
<keyword evidence="5" id="KW-1185">Reference proteome</keyword>
<evidence type="ECO:0000313" key="4">
    <source>
        <dbReference type="EMBL" id="KAK1946421.1"/>
    </source>
</evidence>
<dbReference type="InterPro" id="IPR041243">
    <property type="entry name" value="STI1/HOP_DP"/>
</dbReference>
<dbReference type="AlphaFoldDB" id="A0AAD9GXJ2"/>
<evidence type="ECO:0000259" key="3">
    <source>
        <dbReference type="SMART" id="SM00727"/>
    </source>
</evidence>
<protein>
    <recommendedName>
        <fullName evidence="3">STI1 domain-containing protein</fullName>
    </recommendedName>
</protein>
<keyword evidence="1" id="KW-0677">Repeat</keyword>